<proteinExistence type="predicted"/>
<feature type="chain" id="PRO_5039450638" description="Amidase" evidence="1">
    <location>
        <begin position="28"/>
        <end position="297"/>
    </location>
</feature>
<dbReference type="RefSeq" id="WP_054404707.1">
    <property type="nucleotide sequence ID" value="NZ_LIUT01000006.1"/>
</dbReference>
<dbReference type="AlphaFoldDB" id="A0A0M1N3Y8"/>
<reference evidence="3" key="1">
    <citation type="submission" date="2015-08" db="EMBL/GenBank/DDBJ databases">
        <title>Genome sequencing project for genomic taxonomy and phylogenomics of Bacillus-like bacteria.</title>
        <authorList>
            <person name="Liu B."/>
            <person name="Wang J."/>
            <person name="Zhu Y."/>
            <person name="Liu G."/>
            <person name="Chen Q."/>
            <person name="Chen Z."/>
            <person name="Lan J."/>
            <person name="Che J."/>
            <person name="Ge C."/>
            <person name="Shi H."/>
            <person name="Pan Z."/>
            <person name="Liu X."/>
        </authorList>
    </citation>
    <scope>NUCLEOTIDE SEQUENCE [LARGE SCALE GENOMIC DNA]</scope>
    <source>
        <strain evidence="3">FJAT-22460</strain>
    </source>
</reference>
<dbReference type="EMBL" id="LIUT01000006">
    <property type="protein sequence ID" value="KOR76846.1"/>
    <property type="molecule type" value="Genomic_DNA"/>
</dbReference>
<gene>
    <name evidence="2" type="ORF">AM231_23215</name>
</gene>
<protein>
    <recommendedName>
        <fullName evidence="4">Amidase</fullName>
    </recommendedName>
</protein>
<evidence type="ECO:0000256" key="1">
    <source>
        <dbReference type="SAM" id="SignalP"/>
    </source>
</evidence>
<evidence type="ECO:0008006" key="4">
    <source>
        <dbReference type="Google" id="ProtNLM"/>
    </source>
</evidence>
<accession>A0A0M1N3Y8</accession>
<dbReference type="PATRIC" id="fig|1705565.3.peg.784"/>
<feature type="signal peptide" evidence="1">
    <location>
        <begin position="1"/>
        <end position="27"/>
    </location>
</feature>
<name>A0A0M1N3Y8_9BACL</name>
<sequence>MFKKGFRLLAACLATSLLLLGSLSLHPDTATAKANQRATWFWDTQQIKNSTEDIISFASSQGVNVLYLQMNRDVRPEYYRHFISQAGEKGIEVHALGGAPNWALESEQHRLASFMQWIAEYQAAAAPNERFTGIHVDIEPHVLPEWRANPASVIPQWQENVRYLVGEAHSLNLPIGSDMTFWLHTYQLPDQSMSVSRWMIQQFDQIAIMAYRDQADNIYNLAAAELTEADELGKEALIAVETKSSNEGNYITFFEEGTAYMEEQLSKVNTKAQKHSSFSGIAIHDYRYWKELHEARR</sequence>
<dbReference type="OrthoDB" id="7054537at2"/>
<keyword evidence="1" id="KW-0732">Signal</keyword>
<dbReference type="Proteomes" id="UP000036932">
    <property type="component" value="Unassembled WGS sequence"/>
</dbReference>
<keyword evidence="3" id="KW-1185">Reference proteome</keyword>
<evidence type="ECO:0000313" key="2">
    <source>
        <dbReference type="EMBL" id="KOR76846.1"/>
    </source>
</evidence>
<organism evidence="2 3">
    <name type="scientific">Paenibacillus solani</name>
    <dbReference type="NCBI Taxonomy" id="1705565"/>
    <lineage>
        <taxon>Bacteria</taxon>
        <taxon>Bacillati</taxon>
        <taxon>Bacillota</taxon>
        <taxon>Bacilli</taxon>
        <taxon>Bacillales</taxon>
        <taxon>Paenibacillaceae</taxon>
        <taxon>Paenibacillus</taxon>
    </lineage>
</organism>
<evidence type="ECO:0000313" key="3">
    <source>
        <dbReference type="Proteomes" id="UP000036932"/>
    </source>
</evidence>
<comment type="caution">
    <text evidence="2">The sequence shown here is derived from an EMBL/GenBank/DDBJ whole genome shotgun (WGS) entry which is preliminary data.</text>
</comment>